<protein>
    <submittedName>
        <fullName evidence="2">Uncharacterized protein</fullName>
    </submittedName>
</protein>
<evidence type="ECO:0000313" key="2">
    <source>
        <dbReference type="EMBL" id="KAG2536245.1"/>
    </source>
</evidence>
<feature type="region of interest" description="Disordered" evidence="1">
    <location>
        <begin position="89"/>
        <end position="257"/>
    </location>
</feature>
<comment type="caution">
    <text evidence="2">The sequence shown here is derived from an EMBL/GenBank/DDBJ whole genome shotgun (WGS) entry which is preliminary data.</text>
</comment>
<feature type="compositionally biased region" description="Low complexity" evidence="1">
    <location>
        <begin position="117"/>
        <end position="128"/>
    </location>
</feature>
<dbReference type="Proteomes" id="UP000823388">
    <property type="component" value="Chromosome 9N"/>
</dbReference>
<gene>
    <name evidence="2" type="ORF">PVAP13_9NG177073</name>
</gene>
<name>A0A8T0MH14_PANVG</name>
<keyword evidence="3" id="KW-1185">Reference proteome</keyword>
<organism evidence="2 3">
    <name type="scientific">Panicum virgatum</name>
    <name type="common">Blackwell switchgrass</name>
    <dbReference type="NCBI Taxonomy" id="38727"/>
    <lineage>
        <taxon>Eukaryota</taxon>
        <taxon>Viridiplantae</taxon>
        <taxon>Streptophyta</taxon>
        <taxon>Embryophyta</taxon>
        <taxon>Tracheophyta</taxon>
        <taxon>Spermatophyta</taxon>
        <taxon>Magnoliopsida</taxon>
        <taxon>Liliopsida</taxon>
        <taxon>Poales</taxon>
        <taxon>Poaceae</taxon>
        <taxon>PACMAD clade</taxon>
        <taxon>Panicoideae</taxon>
        <taxon>Panicodae</taxon>
        <taxon>Paniceae</taxon>
        <taxon>Panicinae</taxon>
        <taxon>Panicum</taxon>
        <taxon>Panicum sect. Hiantes</taxon>
    </lineage>
</organism>
<feature type="compositionally biased region" description="Basic residues" evidence="1">
    <location>
        <begin position="129"/>
        <end position="140"/>
    </location>
</feature>
<feature type="compositionally biased region" description="Low complexity" evidence="1">
    <location>
        <begin position="37"/>
        <end position="46"/>
    </location>
</feature>
<dbReference type="AlphaFoldDB" id="A0A8T0MH14"/>
<evidence type="ECO:0000313" key="3">
    <source>
        <dbReference type="Proteomes" id="UP000823388"/>
    </source>
</evidence>
<reference evidence="2" key="1">
    <citation type="submission" date="2020-05" db="EMBL/GenBank/DDBJ databases">
        <title>WGS assembly of Panicum virgatum.</title>
        <authorList>
            <person name="Lovell J.T."/>
            <person name="Jenkins J."/>
            <person name="Shu S."/>
            <person name="Juenger T.E."/>
            <person name="Schmutz J."/>
        </authorList>
    </citation>
    <scope>NUCLEOTIDE SEQUENCE</scope>
    <source>
        <strain evidence="2">AP13</strain>
    </source>
</reference>
<feature type="compositionally biased region" description="Basic and acidic residues" evidence="1">
    <location>
        <begin position="51"/>
        <end position="60"/>
    </location>
</feature>
<feature type="compositionally biased region" description="Low complexity" evidence="1">
    <location>
        <begin position="232"/>
        <end position="257"/>
    </location>
</feature>
<proteinExistence type="predicted"/>
<accession>A0A8T0MH14</accession>
<feature type="region of interest" description="Disordered" evidence="1">
    <location>
        <begin position="1"/>
        <end position="60"/>
    </location>
</feature>
<sequence>MAGESPPRIALQRKRLSEKNAFHLKTAKREPGDLPPGAGSWSAGGSQLVRRGRDSEREGAEQSIAVAAAAAWHLRRAALGGWKLARCSAVGGEPGAGSEGGERRSDGPWWAGGAGQRAVSARRWTAATRAHRPAQRRGRRGQPGGARGGDRHRWAVGPKLRRPGTEPAAPSRARRRPARADAAPSRHRLSRPGGARPGGGGGLRRRPLYRAATVGLQAVIGHALPRPPPRSAPTRTSSPRPAYGGAPAAAAGPWRRG</sequence>
<evidence type="ECO:0000256" key="1">
    <source>
        <dbReference type="SAM" id="MobiDB-lite"/>
    </source>
</evidence>
<dbReference type="EMBL" id="CM029054">
    <property type="protein sequence ID" value="KAG2536245.1"/>
    <property type="molecule type" value="Genomic_DNA"/>
</dbReference>
<feature type="compositionally biased region" description="Basic and acidic residues" evidence="1">
    <location>
        <begin position="15"/>
        <end position="32"/>
    </location>
</feature>